<organism evidence="4">
    <name type="scientific">Brugia timori</name>
    <dbReference type="NCBI Taxonomy" id="42155"/>
    <lineage>
        <taxon>Eukaryota</taxon>
        <taxon>Metazoa</taxon>
        <taxon>Ecdysozoa</taxon>
        <taxon>Nematoda</taxon>
        <taxon>Chromadorea</taxon>
        <taxon>Rhabditida</taxon>
        <taxon>Spirurina</taxon>
        <taxon>Spiruromorpha</taxon>
        <taxon>Filarioidea</taxon>
        <taxon>Onchocercidae</taxon>
        <taxon>Brugia</taxon>
    </lineage>
</organism>
<proteinExistence type="predicted"/>
<feature type="region of interest" description="Disordered" evidence="1">
    <location>
        <begin position="69"/>
        <end position="97"/>
    </location>
</feature>
<name>A0A0R3QV34_9BILA</name>
<dbReference type="AlphaFoldDB" id="A0A0R3QV34"/>
<feature type="compositionally biased region" description="Polar residues" evidence="1">
    <location>
        <begin position="79"/>
        <end position="92"/>
    </location>
</feature>
<keyword evidence="3" id="KW-1185">Reference proteome</keyword>
<evidence type="ECO:0000256" key="1">
    <source>
        <dbReference type="SAM" id="MobiDB-lite"/>
    </source>
</evidence>
<dbReference type="Proteomes" id="UP000280834">
    <property type="component" value="Unassembled WGS sequence"/>
</dbReference>
<gene>
    <name evidence="2" type="ORF">BTMF_LOCUS9620</name>
</gene>
<dbReference type="WBParaSite" id="BTMF_0001158601-mRNA-1">
    <property type="protein sequence ID" value="BTMF_0001158601-mRNA-1"/>
    <property type="gene ID" value="BTMF_0001158601"/>
</dbReference>
<dbReference type="STRING" id="42155.A0A0R3QV34"/>
<sequence length="165" mass="18441">MMAMGHDWMKLGDKFSGAEQKGGIEIAETIFETKRQMNNNDNSAPEKANVAVGDVQALNWNSSVNNWMDYENDDHRDSGTSSSDGMPTSDAPTSSTTSTNISIFDTLLQVKLSLYAIDRNEISSRPDLETRLKIMNWLCATEEISKMVCFYLNFYNSGNCNESLI</sequence>
<accession>A0A0R3QV34</accession>
<dbReference type="EMBL" id="UZAG01017055">
    <property type="protein sequence ID" value="VDO32556.1"/>
    <property type="molecule type" value="Genomic_DNA"/>
</dbReference>
<evidence type="ECO:0000313" key="3">
    <source>
        <dbReference type="Proteomes" id="UP000280834"/>
    </source>
</evidence>
<protein>
    <submittedName>
        <fullName evidence="4">Yae1_N domain-containing protein</fullName>
    </submittedName>
</protein>
<reference evidence="2 3" key="2">
    <citation type="submission" date="2018-11" db="EMBL/GenBank/DDBJ databases">
        <authorList>
            <consortium name="Pathogen Informatics"/>
        </authorList>
    </citation>
    <scope>NUCLEOTIDE SEQUENCE [LARGE SCALE GENOMIC DNA]</scope>
</reference>
<reference evidence="4" key="1">
    <citation type="submission" date="2017-02" db="UniProtKB">
        <authorList>
            <consortium name="WormBaseParasite"/>
        </authorList>
    </citation>
    <scope>IDENTIFICATION</scope>
</reference>
<evidence type="ECO:0000313" key="2">
    <source>
        <dbReference type="EMBL" id="VDO32556.1"/>
    </source>
</evidence>
<evidence type="ECO:0000313" key="4">
    <source>
        <dbReference type="WBParaSite" id="BTMF_0001158601-mRNA-1"/>
    </source>
</evidence>